<dbReference type="KEGG" id="cbot:ATE48_07445"/>
<proteinExistence type="predicted"/>
<dbReference type="SUPFAM" id="SSF47413">
    <property type="entry name" value="lambda repressor-like DNA-binding domains"/>
    <property type="match status" value="1"/>
</dbReference>
<dbReference type="GO" id="GO:0003677">
    <property type="term" value="F:DNA binding"/>
    <property type="evidence" value="ECO:0007669"/>
    <property type="project" value="InterPro"/>
</dbReference>
<evidence type="ECO:0000259" key="1">
    <source>
        <dbReference type="PROSITE" id="PS50943"/>
    </source>
</evidence>
<gene>
    <name evidence="2" type="ORF">ATE48_07445</name>
</gene>
<dbReference type="InterPro" id="IPR001387">
    <property type="entry name" value="Cro/C1-type_HTH"/>
</dbReference>
<organism evidence="2 3">
    <name type="scientific">Candidatus Viadribacter manganicus</name>
    <dbReference type="NCBI Taxonomy" id="1759059"/>
    <lineage>
        <taxon>Bacteria</taxon>
        <taxon>Pseudomonadati</taxon>
        <taxon>Pseudomonadota</taxon>
        <taxon>Alphaproteobacteria</taxon>
        <taxon>Hyphomonadales</taxon>
        <taxon>Hyphomonadaceae</taxon>
        <taxon>Candidatus Viadribacter</taxon>
    </lineage>
</organism>
<name>A0A1B1AGS4_9PROT</name>
<dbReference type="InterPro" id="IPR010982">
    <property type="entry name" value="Lambda_DNA-bd_dom_sf"/>
</dbReference>
<evidence type="ECO:0000313" key="3">
    <source>
        <dbReference type="Proteomes" id="UP000092498"/>
    </source>
</evidence>
<evidence type="ECO:0000313" key="2">
    <source>
        <dbReference type="EMBL" id="ANP45766.1"/>
    </source>
</evidence>
<dbReference type="RefSeq" id="WP_066769629.1">
    <property type="nucleotide sequence ID" value="NZ_CP013244.1"/>
</dbReference>
<dbReference type="Proteomes" id="UP000092498">
    <property type="component" value="Chromosome"/>
</dbReference>
<protein>
    <recommendedName>
        <fullName evidence="1">HTH cro/C1-type domain-containing protein</fullName>
    </recommendedName>
</protein>
<dbReference type="Gene3D" id="1.10.260.40">
    <property type="entry name" value="lambda repressor-like DNA-binding domains"/>
    <property type="match status" value="1"/>
</dbReference>
<dbReference type="AlphaFoldDB" id="A0A1B1AGS4"/>
<dbReference type="EMBL" id="CP013244">
    <property type="protein sequence ID" value="ANP45766.1"/>
    <property type="molecule type" value="Genomic_DNA"/>
</dbReference>
<dbReference type="PROSITE" id="PS50943">
    <property type="entry name" value="HTH_CROC1"/>
    <property type="match status" value="1"/>
</dbReference>
<reference evidence="2 3" key="1">
    <citation type="submission" date="2015-11" db="EMBL/GenBank/DDBJ databases">
        <title>Whole-Genome Sequence of Candidatus Oderbacter manganicum from the National Park Lower Oder Valley, Germany.</title>
        <authorList>
            <person name="Braun B."/>
            <person name="Liere K."/>
            <person name="Szewzyk U."/>
        </authorList>
    </citation>
    <scope>NUCLEOTIDE SEQUENCE [LARGE SCALE GENOMIC DNA]</scope>
    <source>
        <strain evidence="2 3">OTSz_A_272</strain>
    </source>
</reference>
<dbReference type="OrthoDB" id="3034420at2"/>
<dbReference type="Pfam" id="PF01381">
    <property type="entry name" value="HTH_3"/>
    <property type="match status" value="1"/>
</dbReference>
<accession>A0A1B1AGS4</accession>
<dbReference type="SMART" id="SM00530">
    <property type="entry name" value="HTH_XRE"/>
    <property type="match status" value="1"/>
</dbReference>
<sequence>MKHQAQLKALGALLRKAREAKGWSQRELAARSGVTQANISKIETAQVDLLFSTLIELARFLDLEVTLAPRQAAPAIEAIIRDVAAARVPVQIARDLERIRVAARAVREGGEGVLADAPESFHLTARRLDEAARTAALAGASFAAPFAARELARIANQVAAAQKLVAPSLKGHADFVARNPKMIEQAERRLAEAARALALLRNTVVHRAADEQRPAYTLDDEEGA</sequence>
<dbReference type="InParanoid" id="A0A1B1AGS4"/>
<keyword evidence="3" id="KW-1185">Reference proteome</keyword>
<feature type="domain" description="HTH cro/C1-type" evidence="1">
    <location>
        <begin position="14"/>
        <end position="68"/>
    </location>
</feature>
<dbReference type="CDD" id="cd00093">
    <property type="entry name" value="HTH_XRE"/>
    <property type="match status" value="1"/>
</dbReference>